<organism evidence="1 2">
    <name type="scientific">Paraburkholderia youngii</name>
    <dbReference type="NCBI Taxonomy" id="2782701"/>
    <lineage>
        <taxon>Bacteria</taxon>
        <taxon>Pseudomonadati</taxon>
        <taxon>Pseudomonadota</taxon>
        <taxon>Betaproteobacteria</taxon>
        <taxon>Burkholderiales</taxon>
        <taxon>Burkholderiaceae</taxon>
        <taxon>Paraburkholderia</taxon>
    </lineage>
</organism>
<protein>
    <submittedName>
        <fullName evidence="1">Uncharacterized protein</fullName>
    </submittedName>
</protein>
<proteinExistence type="predicted"/>
<reference evidence="1 2" key="1">
    <citation type="submission" date="2020-02" db="EMBL/GenBank/DDBJ databases">
        <title>Paraburkholderia simonii sp. nov. and Paraburkholderia youngii sp. nov. Brazilian and Mexican Mimosa-associated rhizobia.</title>
        <authorList>
            <person name="Mavima L."/>
            <person name="Beukes C.W."/>
            <person name="Chan W.Y."/>
            <person name="Palmer M."/>
            <person name="De Meyer S.E."/>
            <person name="James E.K."/>
            <person name="Venter S.N."/>
            <person name="Steenkamp E.T."/>
        </authorList>
    </citation>
    <scope>NUCLEOTIDE SEQUENCE [LARGE SCALE GENOMIC DNA]</scope>
    <source>
        <strain evidence="1 2">JPY169</strain>
    </source>
</reference>
<accession>A0A7Y6K0E4</accession>
<evidence type="ECO:0000313" key="1">
    <source>
        <dbReference type="EMBL" id="NUY01559.1"/>
    </source>
</evidence>
<dbReference type="RefSeq" id="WP_176108038.1">
    <property type="nucleotide sequence ID" value="NZ_JAALDK010000001.1"/>
</dbReference>
<dbReference type="Proteomes" id="UP000594380">
    <property type="component" value="Unassembled WGS sequence"/>
</dbReference>
<gene>
    <name evidence="1" type="ORF">G5S42_18075</name>
</gene>
<sequence length="89" mass="9812">MTTGQPQVVWLTRGAKEQLLAYARARNLSPEELGGDMILAELRRRRAPPVALPPLDQPTSNQHRLSTLVAGLEAQFGVGPMRQLLRKGD</sequence>
<name>A0A7Y6K0E4_9BURK</name>
<dbReference type="AlphaFoldDB" id="A0A7Y6K0E4"/>
<comment type="caution">
    <text evidence="1">The sequence shown here is derived from an EMBL/GenBank/DDBJ whole genome shotgun (WGS) entry which is preliminary data.</text>
</comment>
<dbReference type="GeneID" id="301102244"/>
<evidence type="ECO:0000313" key="2">
    <source>
        <dbReference type="Proteomes" id="UP000594380"/>
    </source>
</evidence>
<dbReference type="EMBL" id="JAALDK010000001">
    <property type="protein sequence ID" value="NUY01559.1"/>
    <property type="molecule type" value="Genomic_DNA"/>
</dbReference>